<dbReference type="RefSeq" id="WP_086815331.1">
    <property type="nucleotide sequence ID" value="NZ_BJMM01000001.1"/>
</dbReference>
<keyword evidence="2" id="KW-1185">Reference proteome</keyword>
<dbReference type="OrthoDB" id="9792137at2"/>
<name>A0A4Y3QQ23_STRCI</name>
<dbReference type="PANTHER" id="PTHR30143:SF0">
    <property type="entry name" value="2-KETO-4-PENTENOATE HYDRATASE"/>
    <property type="match status" value="1"/>
</dbReference>
<dbReference type="EMBL" id="BJMM01000001">
    <property type="protein sequence ID" value="GEB47526.1"/>
    <property type="molecule type" value="Genomic_DNA"/>
</dbReference>
<dbReference type="Gene3D" id="3.90.850.10">
    <property type="entry name" value="Fumarylacetoacetase-like, C-terminal domain"/>
    <property type="match status" value="1"/>
</dbReference>
<dbReference type="AlphaFoldDB" id="A0A4Y3QQ23"/>
<dbReference type="Proteomes" id="UP000319210">
    <property type="component" value="Unassembled WGS sequence"/>
</dbReference>
<reference evidence="1 2" key="1">
    <citation type="submission" date="2019-06" db="EMBL/GenBank/DDBJ databases">
        <title>Whole genome shotgun sequence of Streptomyces cacaoi subsp. cacaoi NBRC 12748.</title>
        <authorList>
            <person name="Hosoyama A."/>
            <person name="Uohara A."/>
            <person name="Ohji S."/>
            <person name="Ichikawa N."/>
        </authorList>
    </citation>
    <scope>NUCLEOTIDE SEQUENCE [LARGE SCALE GENOMIC DNA]</scope>
    <source>
        <strain evidence="1 2">NBRC 12748</strain>
    </source>
</reference>
<dbReference type="GO" id="GO:0008684">
    <property type="term" value="F:2-oxopent-4-enoate hydratase activity"/>
    <property type="evidence" value="ECO:0007669"/>
    <property type="project" value="TreeGrafter"/>
</dbReference>
<accession>A0A4Y3QQ23</accession>
<dbReference type="GO" id="GO:0005737">
    <property type="term" value="C:cytoplasm"/>
    <property type="evidence" value="ECO:0007669"/>
    <property type="project" value="TreeGrafter"/>
</dbReference>
<sequence>MSELPGTAEQGREGTAADEEVARLAARLDEAALAGRTVPRLTDAVRLDVPAAYRVQRALVERRLARGERLAGVKMGFTSRAKMAQMGVDDVIYGLLTDAMAVEDGGTLDVSALAHPRIEPEVAFLIGTPPGGGPSSPLSPADVERALAGVAVAWEVLDSRYDGFSFTLPDVVADNASAAAFGVGRWLPADGLDPRTLGMVLELDGRTAAVGSSAAVLGDPVRSLIAAARLAEEAGTPLLPGQVVLAGAATAAVALPPGTHARVTAAGLGRVEVTAR</sequence>
<dbReference type="PANTHER" id="PTHR30143">
    <property type="entry name" value="ACID HYDRATASE"/>
    <property type="match status" value="1"/>
</dbReference>
<proteinExistence type="predicted"/>
<dbReference type="InterPro" id="IPR050772">
    <property type="entry name" value="Hydratase-Decarb/MhpD_sf"/>
</dbReference>
<evidence type="ECO:0000313" key="1">
    <source>
        <dbReference type="EMBL" id="GEB47526.1"/>
    </source>
</evidence>
<dbReference type="InterPro" id="IPR036663">
    <property type="entry name" value="Fumarylacetoacetase_C_sf"/>
</dbReference>
<protein>
    <submittedName>
        <fullName evidence="1">4-oxalocrotonate decarboxylase</fullName>
    </submittedName>
</protein>
<dbReference type="SUPFAM" id="SSF56529">
    <property type="entry name" value="FAH"/>
    <property type="match status" value="1"/>
</dbReference>
<organism evidence="1 2">
    <name type="scientific">Streptomyces cacaoi</name>
    <dbReference type="NCBI Taxonomy" id="1898"/>
    <lineage>
        <taxon>Bacteria</taxon>
        <taxon>Bacillati</taxon>
        <taxon>Actinomycetota</taxon>
        <taxon>Actinomycetes</taxon>
        <taxon>Kitasatosporales</taxon>
        <taxon>Streptomycetaceae</taxon>
        <taxon>Streptomyces</taxon>
    </lineage>
</organism>
<evidence type="ECO:0000313" key="2">
    <source>
        <dbReference type="Proteomes" id="UP000319210"/>
    </source>
</evidence>
<comment type="caution">
    <text evidence="1">The sequence shown here is derived from an EMBL/GenBank/DDBJ whole genome shotgun (WGS) entry which is preliminary data.</text>
</comment>
<gene>
    <name evidence="1" type="ORF">SCA03_00770</name>
</gene>